<dbReference type="CDD" id="cd19757">
    <property type="entry name" value="Bbox1"/>
    <property type="match status" value="2"/>
</dbReference>
<name>A0AAN0IN53_AMPQE</name>
<evidence type="ECO:0000256" key="1">
    <source>
        <dbReference type="ARBA" id="ARBA00022723"/>
    </source>
</evidence>
<feature type="region of interest" description="Disordered" evidence="5">
    <location>
        <begin position="1063"/>
        <end position="1106"/>
    </location>
</feature>
<evidence type="ECO:0000259" key="7">
    <source>
        <dbReference type="PROSITE" id="PS50119"/>
    </source>
</evidence>
<feature type="domain" description="B box-type" evidence="7">
    <location>
        <begin position="88"/>
        <end position="134"/>
    </location>
</feature>
<feature type="domain" description="RING-type" evidence="6">
    <location>
        <begin position="18"/>
        <end position="58"/>
    </location>
</feature>
<feature type="domain" description="B box-type" evidence="7">
    <location>
        <begin position="143"/>
        <end position="184"/>
    </location>
</feature>
<dbReference type="GO" id="GO:0008270">
    <property type="term" value="F:zinc ion binding"/>
    <property type="evidence" value="ECO:0007669"/>
    <property type="project" value="UniProtKB-KW"/>
</dbReference>
<dbReference type="GeneID" id="105313332"/>
<evidence type="ECO:0000256" key="4">
    <source>
        <dbReference type="PROSITE-ProRule" id="PRU00024"/>
    </source>
</evidence>
<keyword evidence="2 4" id="KW-0863">Zinc-finger</keyword>
<dbReference type="InterPro" id="IPR000315">
    <property type="entry name" value="Znf_B-box"/>
</dbReference>
<feature type="domain" description="B box-type" evidence="7">
    <location>
        <begin position="457"/>
        <end position="503"/>
    </location>
</feature>
<dbReference type="InterPro" id="IPR017907">
    <property type="entry name" value="Znf_RING_CS"/>
</dbReference>
<feature type="domain" description="B box-type" evidence="7">
    <location>
        <begin position="512"/>
        <end position="553"/>
    </location>
</feature>
<keyword evidence="1" id="KW-0479">Metal-binding</keyword>
<dbReference type="SMART" id="SM00184">
    <property type="entry name" value="RING"/>
    <property type="match status" value="2"/>
</dbReference>
<dbReference type="SMART" id="SM00336">
    <property type="entry name" value="BBOX"/>
    <property type="match status" value="4"/>
</dbReference>
<evidence type="ECO:0008006" key="10">
    <source>
        <dbReference type="Google" id="ProtNLM"/>
    </source>
</evidence>
<dbReference type="Pfam" id="PF00097">
    <property type="entry name" value="zf-C3HC4"/>
    <property type="match status" value="2"/>
</dbReference>
<dbReference type="PANTHER" id="PTHR25462">
    <property type="entry name" value="BONUS, ISOFORM C-RELATED"/>
    <property type="match status" value="1"/>
</dbReference>
<evidence type="ECO:0000313" key="8">
    <source>
        <dbReference type="EnsemblMetazoa" id="XP_011404962.1"/>
    </source>
</evidence>
<protein>
    <recommendedName>
        <fullName evidence="10">RING-type E3 ubiquitin transferase</fullName>
    </recommendedName>
</protein>
<dbReference type="PROSITE" id="PS50089">
    <property type="entry name" value="ZF_RING_2"/>
    <property type="match status" value="2"/>
</dbReference>
<feature type="region of interest" description="Disordered" evidence="5">
    <location>
        <begin position="1120"/>
        <end position="1146"/>
    </location>
</feature>
<dbReference type="RefSeq" id="XP_011404962.1">
    <property type="nucleotide sequence ID" value="XM_011406660.2"/>
</dbReference>
<feature type="domain" description="RING-type" evidence="6">
    <location>
        <begin position="387"/>
        <end position="427"/>
    </location>
</feature>
<accession>A0AAN0IN53</accession>
<dbReference type="InterPro" id="IPR047153">
    <property type="entry name" value="TRIM45/56/19-like"/>
</dbReference>
<dbReference type="KEGG" id="aqu:105313332"/>
<evidence type="ECO:0000313" key="9">
    <source>
        <dbReference type="Proteomes" id="UP000007879"/>
    </source>
</evidence>
<dbReference type="CDD" id="cd19756">
    <property type="entry name" value="Bbox2"/>
    <property type="match status" value="1"/>
</dbReference>
<dbReference type="Gene3D" id="3.30.160.60">
    <property type="entry name" value="Classic Zinc Finger"/>
    <property type="match status" value="2"/>
</dbReference>
<dbReference type="SUPFAM" id="SSF57845">
    <property type="entry name" value="B-box zinc-binding domain"/>
    <property type="match status" value="2"/>
</dbReference>
<dbReference type="PROSITE" id="PS50119">
    <property type="entry name" value="ZF_BBOX"/>
    <property type="match status" value="4"/>
</dbReference>
<evidence type="ECO:0000256" key="5">
    <source>
        <dbReference type="SAM" id="MobiDB-lite"/>
    </source>
</evidence>
<dbReference type="PRINTS" id="PR01217">
    <property type="entry name" value="PRICHEXTENSN"/>
</dbReference>
<dbReference type="InterPro" id="IPR001841">
    <property type="entry name" value="Znf_RING"/>
</dbReference>
<dbReference type="EnsemblMetazoa" id="XM_011406660.2">
    <property type="protein sequence ID" value="XP_011404962.1"/>
    <property type="gene ID" value="LOC105313332"/>
</dbReference>
<dbReference type="PANTHER" id="PTHR25462:SF296">
    <property type="entry name" value="MEIOTIC P26, ISOFORM F"/>
    <property type="match status" value="1"/>
</dbReference>
<dbReference type="PROSITE" id="PS00518">
    <property type="entry name" value="ZF_RING_1"/>
    <property type="match status" value="2"/>
</dbReference>
<proteinExistence type="predicted"/>
<dbReference type="InterPro" id="IPR013083">
    <property type="entry name" value="Znf_RING/FYVE/PHD"/>
</dbReference>
<reference evidence="8" key="2">
    <citation type="submission" date="2024-06" db="UniProtKB">
        <authorList>
            <consortium name="EnsemblMetazoa"/>
        </authorList>
    </citation>
    <scope>IDENTIFICATION</scope>
</reference>
<dbReference type="Gene3D" id="3.30.40.10">
    <property type="entry name" value="Zinc/RING finger domain, C3HC4 (zinc finger)"/>
    <property type="match status" value="2"/>
</dbReference>
<evidence type="ECO:0000259" key="6">
    <source>
        <dbReference type="PROSITE" id="PS50089"/>
    </source>
</evidence>
<evidence type="ECO:0000256" key="3">
    <source>
        <dbReference type="ARBA" id="ARBA00022833"/>
    </source>
</evidence>
<dbReference type="SMART" id="SM00502">
    <property type="entry name" value="BBC"/>
    <property type="match status" value="2"/>
</dbReference>
<dbReference type="Proteomes" id="UP000007879">
    <property type="component" value="Unassembled WGS sequence"/>
</dbReference>
<dbReference type="InterPro" id="IPR018957">
    <property type="entry name" value="Znf_C3HC4_RING-type"/>
</dbReference>
<sequence>MAMQPCEGIEDIPDPLKCAVCQDTYSDPKVLPCLHSFCKGCLSKLASISTSIKCPLCRNEHTLSPKGVDELLPNTQLARKVETLSMTTEISKCDQCEETNVVSFCTNCESFLCEFCDKAHKKMGIFKSHVVVLPKLVKKNPKVEGFICPKHTSEFFSVYCIDCKSVICRDCAIYDHNGHKFEPAVNALDEIRKSLVSYSKQLKTKLKMFRSHAEKVAKVEKHITVYPDTIKSFITSQFEELYKLLDKRKETLLGEIDSQYNGFSKILWVEKDTVETGICKLEAGIKFAQQLAKSDDQLEVAVLGSKALTSMEQIARKMVDRVKESMEAKQRIGTKKDESTNVPISWSLAPSPSIHSPCSSPPVAPFGVEDCSEEIDLCIIEETILTCAVCQDTYSNPRILPCLHSFCKGCLSKLASISTSVKCPLCRNEHTLSPKGIDELLPNTQLARKVETLSMTTEISKCDQCETANVVSFCSKCESYLCESCDGAHKKMLVFKSHVLVLPKLAKKNPKVKSFMCPKHTSEALSVYCINCKSVICRDCGLYDHNGHKFKPAVEASDEIRKSLVSNSKQLTTKLKTFHSHFEEIGKVEKHVTVYPDTMKSFIMSQFEELHKLLDKRKEALLQQVDTQYNGFSKTLWVEKDIIETGICKLEAGIKLAQQLAKSDDKLEVAVLGTKALKSMEQVTETLSWDPKNIENISPLAYAAQEGGDADKGYIEGIGAVKNIEIVITDGNYMHMYTIPYPQPEPCNNYFQRNGNYCVEIEIKADHHFKIVFPQMSLLCSCKRGNDTVSCTTEHKSDKWKVTFQTEYAGSYTIEAVLKVNGKNCCKKLKNIEFPYESIPTIQAVNSSTFSVDPPSLAPQPINTTGISLHNPHYSSISKPNTFSAVPTSFQQPTIPCANKAFDLMPAEPSSSPPRCLPAVEPSPSLSPPLPVVYGIASEPSSSPPRYLPAVEPSPSPPRCLPVVYGIASEPSSSPPHCLPAVEPSPSLSPPLPVVYGIASEPSSSPPRCLPAVEPSPSLPPPLPVVYGIASEPSSSPPRCLPAVEPSPSLSPPLPVVYGIASEPSSSPPRYLPAVEPSSSPPRCLPAVEPSSSPPHCLPAVEPSPSLSPPLPVVYGIASEPSSSPPRYLPAVEPSSSPPRCLPAVEPSPSLPPLLPVVYGIASEPSSSPPRCLPAVEPSPSSPPPLPVVYGIASEPSSSPPRYLPAVEPSSSPPRYLPAVEPSPSLPHPLPAESKTIATTFKIYDVQEKKNEKRSNVHMKSVADTQPLRWPLYNTEKKKKGKFRWS</sequence>
<dbReference type="Gene3D" id="4.10.830.40">
    <property type="match status" value="1"/>
</dbReference>
<keyword evidence="9" id="KW-1185">Reference proteome</keyword>
<reference evidence="9" key="1">
    <citation type="journal article" date="2010" name="Nature">
        <title>The Amphimedon queenslandica genome and the evolution of animal complexity.</title>
        <authorList>
            <person name="Srivastava M."/>
            <person name="Simakov O."/>
            <person name="Chapman J."/>
            <person name="Fahey B."/>
            <person name="Gauthier M.E."/>
            <person name="Mitros T."/>
            <person name="Richards G.S."/>
            <person name="Conaco C."/>
            <person name="Dacre M."/>
            <person name="Hellsten U."/>
            <person name="Larroux C."/>
            <person name="Putnam N.H."/>
            <person name="Stanke M."/>
            <person name="Adamska M."/>
            <person name="Darling A."/>
            <person name="Degnan S.M."/>
            <person name="Oakley T.H."/>
            <person name="Plachetzki D.C."/>
            <person name="Zhai Y."/>
            <person name="Adamski M."/>
            <person name="Calcino A."/>
            <person name="Cummins S.F."/>
            <person name="Goodstein D.M."/>
            <person name="Harris C."/>
            <person name="Jackson D.J."/>
            <person name="Leys S.P."/>
            <person name="Shu S."/>
            <person name="Woodcroft B.J."/>
            <person name="Vervoort M."/>
            <person name="Kosik K.S."/>
            <person name="Manning G."/>
            <person name="Degnan B.M."/>
            <person name="Rokhsar D.S."/>
        </authorList>
    </citation>
    <scope>NUCLEOTIDE SEQUENCE [LARGE SCALE GENOMIC DNA]</scope>
</reference>
<organism evidence="8 9">
    <name type="scientific">Amphimedon queenslandica</name>
    <name type="common">Sponge</name>
    <dbReference type="NCBI Taxonomy" id="400682"/>
    <lineage>
        <taxon>Eukaryota</taxon>
        <taxon>Metazoa</taxon>
        <taxon>Porifera</taxon>
        <taxon>Demospongiae</taxon>
        <taxon>Heteroscleromorpha</taxon>
        <taxon>Haplosclerida</taxon>
        <taxon>Niphatidae</taxon>
        <taxon>Amphimedon</taxon>
    </lineage>
</organism>
<dbReference type="InterPro" id="IPR003649">
    <property type="entry name" value="Bbox_C"/>
</dbReference>
<dbReference type="SUPFAM" id="SSF57850">
    <property type="entry name" value="RING/U-box"/>
    <property type="match status" value="2"/>
</dbReference>
<evidence type="ECO:0000256" key="2">
    <source>
        <dbReference type="ARBA" id="ARBA00022771"/>
    </source>
</evidence>
<feature type="region of interest" description="Disordered" evidence="5">
    <location>
        <begin position="1163"/>
        <end position="1232"/>
    </location>
</feature>
<dbReference type="Pfam" id="PF00643">
    <property type="entry name" value="zf-B_box"/>
    <property type="match status" value="4"/>
</dbReference>
<keyword evidence="3" id="KW-0862">Zinc</keyword>